<comment type="caution">
    <text evidence="6">The sequence shown here is derived from an EMBL/GenBank/DDBJ whole genome shotgun (WGS) entry which is preliminary data.</text>
</comment>
<dbReference type="EMBL" id="PDDV01000013">
    <property type="protein sequence ID" value="PEH73819.1"/>
    <property type="molecule type" value="Genomic_DNA"/>
</dbReference>
<evidence type="ECO:0000259" key="5">
    <source>
        <dbReference type="PROSITE" id="PS51755"/>
    </source>
</evidence>
<dbReference type="GO" id="GO:0006355">
    <property type="term" value="P:regulation of DNA-templated transcription"/>
    <property type="evidence" value="ECO:0007669"/>
    <property type="project" value="InterPro"/>
</dbReference>
<dbReference type="Gene3D" id="6.10.250.690">
    <property type="match status" value="1"/>
</dbReference>
<dbReference type="GO" id="GO:0000156">
    <property type="term" value="F:phosphorelay response regulator activity"/>
    <property type="evidence" value="ECO:0007669"/>
    <property type="project" value="TreeGrafter"/>
</dbReference>
<evidence type="ECO:0000313" key="6">
    <source>
        <dbReference type="EMBL" id="PEH73819.1"/>
    </source>
</evidence>
<evidence type="ECO:0000313" key="7">
    <source>
        <dbReference type="Proteomes" id="UP000219788"/>
    </source>
</evidence>
<dbReference type="InterPro" id="IPR011006">
    <property type="entry name" value="CheY-like_superfamily"/>
</dbReference>
<accession>A0A2A7U6A7</accession>
<dbReference type="Proteomes" id="UP000219788">
    <property type="component" value="Unassembled WGS sequence"/>
</dbReference>
<feature type="domain" description="OmpR/PhoB-type" evidence="5">
    <location>
        <begin position="124"/>
        <end position="218"/>
    </location>
</feature>
<dbReference type="InterPro" id="IPR036388">
    <property type="entry name" value="WH-like_DNA-bd_sf"/>
</dbReference>
<dbReference type="Pfam" id="PF00486">
    <property type="entry name" value="Trans_reg_C"/>
    <property type="match status" value="1"/>
</dbReference>
<dbReference type="PANTHER" id="PTHR48111">
    <property type="entry name" value="REGULATOR OF RPOS"/>
    <property type="match status" value="1"/>
</dbReference>
<dbReference type="InterPro" id="IPR039420">
    <property type="entry name" value="WalR-like"/>
</dbReference>
<dbReference type="PANTHER" id="PTHR48111:SF75">
    <property type="entry name" value="TRANSCRIPTIONAL REGULATORY PROTEIN BASR"/>
    <property type="match status" value="1"/>
</dbReference>
<dbReference type="GO" id="GO:0032993">
    <property type="term" value="C:protein-DNA complex"/>
    <property type="evidence" value="ECO:0007669"/>
    <property type="project" value="TreeGrafter"/>
</dbReference>
<dbReference type="CDD" id="cd00383">
    <property type="entry name" value="trans_reg_C"/>
    <property type="match status" value="1"/>
</dbReference>
<feature type="modified residue" description="4-aspartylphosphate" evidence="2">
    <location>
        <position position="51"/>
    </location>
</feature>
<dbReference type="GO" id="GO:0000976">
    <property type="term" value="F:transcription cis-regulatory region binding"/>
    <property type="evidence" value="ECO:0007669"/>
    <property type="project" value="TreeGrafter"/>
</dbReference>
<proteinExistence type="predicted"/>
<dbReference type="PROSITE" id="PS51755">
    <property type="entry name" value="OMPR_PHOB"/>
    <property type="match status" value="1"/>
</dbReference>
<organism evidence="6 7">
    <name type="scientific">Edwardsiella tarda</name>
    <dbReference type="NCBI Taxonomy" id="636"/>
    <lineage>
        <taxon>Bacteria</taxon>
        <taxon>Pseudomonadati</taxon>
        <taxon>Pseudomonadota</taxon>
        <taxon>Gammaproteobacteria</taxon>
        <taxon>Enterobacterales</taxon>
        <taxon>Hafniaceae</taxon>
        <taxon>Edwardsiella</taxon>
    </lineage>
</organism>
<dbReference type="SMART" id="SM00448">
    <property type="entry name" value="REC"/>
    <property type="match status" value="1"/>
</dbReference>
<feature type="domain" description="Response regulatory" evidence="4">
    <location>
        <begin position="2"/>
        <end position="116"/>
    </location>
</feature>
<dbReference type="InterPro" id="IPR001867">
    <property type="entry name" value="OmpR/PhoB-type_DNA-bd"/>
</dbReference>
<reference evidence="7" key="1">
    <citation type="submission" date="2017-09" db="EMBL/GenBank/DDBJ databases">
        <title>FDA dAtabase for Regulatory Grade micrObial Sequences (FDA-ARGOS): Supporting development and validation of Infectious Disease Dx tests.</title>
        <authorList>
            <person name="Goldberg B."/>
            <person name="Campos J."/>
            <person name="Tallon L."/>
            <person name="Sadzewicz L."/>
            <person name="Ott S."/>
            <person name="Zhao X."/>
            <person name="Nagaraj S."/>
            <person name="Vavikolanu K."/>
            <person name="Aluvathingal J."/>
            <person name="Nadendla S."/>
            <person name="Geyer C."/>
            <person name="Sichtig H."/>
        </authorList>
    </citation>
    <scope>NUCLEOTIDE SEQUENCE [LARGE SCALE GENOMIC DNA]</scope>
    <source>
        <strain evidence="7">FDAARGOS_370</strain>
    </source>
</reference>
<keyword evidence="2" id="KW-0597">Phosphoprotein</keyword>
<dbReference type="Gene3D" id="3.40.50.2300">
    <property type="match status" value="1"/>
</dbReference>
<evidence type="ECO:0000259" key="4">
    <source>
        <dbReference type="PROSITE" id="PS50110"/>
    </source>
</evidence>
<dbReference type="GO" id="GO:0005829">
    <property type="term" value="C:cytosol"/>
    <property type="evidence" value="ECO:0007669"/>
    <property type="project" value="TreeGrafter"/>
</dbReference>
<evidence type="ECO:0000256" key="2">
    <source>
        <dbReference type="PROSITE-ProRule" id="PRU00169"/>
    </source>
</evidence>
<name>A0A2A7U6A7_EDWTA</name>
<evidence type="ECO:0000256" key="3">
    <source>
        <dbReference type="PROSITE-ProRule" id="PRU01091"/>
    </source>
</evidence>
<feature type="DNA-binding region" description="OmpR/PhoB-type" evidence="3">
    <location>
        <begin position="124"/>
        <end position="218"/>
    </location>
</feature>
<dbReference type="CDD" id="cd17624">
    <property type="entry name" value="REC_OmpR_PmrA-like"/>
    <property type="match status" value="1"/>
</dbReference>
<sequence length="220" mass="24411">MKILIVEDDTLIQQGLAQAMGRENYACDCAGSAAEANGLLQSGQYSLIILDLGLPDMDGGSALRQWRRDGIATPVLILTARDTVGERVAGLDAGADDYLVKPFALAELLARTRALIRRMQGLCDNILQVDNIRLDLSNHQVSCNNQALEVTPKEFTILARLMTRAGQTISREVLQQDLYSWQDELSSNSLEVHIHNLRRKLGRERIKTLRGVGYRLEKAP</sequence>
<dbReference type="AlphaFoldDB" id="A0A2A7U6A7"/>
<dbReference type="NCBIfam" id="NF007928">
    <property type="entry name" value="PRK10643.1"/>
    <property type="match status" value="1"/>
</dbReference>
<evidence type="ECO:0000256" key="1">
    <source>
        <dbReference type="ARBA" id="ARBA00023125"/>
    </source>
</evidence>
<dbReference type="SUPFAM" id="SSF52172">
    <property type="entry name" value="CheY-like"/>
    <property type="match status" value="1"/>
</dbReference>
<dbReference type="Gene3D" id="1.10.10.10">
    <property type="entry name" value="Winged helix-like DNA-binding domain superfamily/Winged helix DNA-binding domain"/>
    <property type="match status" value="1"/>
</dbReference>
<dbReference type="OrthoDB" id="9802426at2"/>
<dbReference type="RefSeq" id="WP_005281315.1">
    <property type="nucleotide sequence ID" value="NZ_CABKPF010000085.1"/>
</dbReference>
<dbReference type="Pfam" id="PF00072">
    <property type="entry name" value="Response_reg"/>
    <property type="match status" value="1"/>
</dbReference>
<dbReference type="GeneID" id="93122844"/>
<dbReference type="STRING" id="636.AAW15_14065"/>
<dbReference type="PROSITE" id="PS50110">
    <property type="entry name" value="RESPONSE_REGULATORY"/>
    <property type="match status" value="1"/>
</dbReference>
<dbReference type="InterPro" id="IPR001789">
    <property type="entry name" value="Sig_transdc_resp-reg_receiver"/>
</dbReference>
<dbReference type="SMART" id="SM00862">
    <property type="entry name" value="Trans_reg_C"/>
    <property type="match status" value="1"/>
</dbReference>
<protein>
    <submittedName>
        <fullName evidence="6">Two-component system response regulator BasR</fullName>
    </submittedName>
</protein>
<keyword evidence="1 3" id="KW-0238">DNA-binding</keyword>
<gene>
    <name evidence="6" type="ORF">CRM76_18735</name>
</gene>